<sequence>MAYTREKTLTQRMTTQISDQAVFAVLAMQSYDFLDEDQPSVSPDDLTKNFGLAG</sequence>
<dbReference type="EMBL" id="FXTT01000002">
    <property type="protein sequence ID" value="SMP17704.1"/>
    <property type="molecule type" value="Genomic_DNA"/>
</dbReference>
<gene>
    <name evidence="1" type="ORF">SAMN06265374_1844</name>
</gene>
<reference evidence="1 2" key="1">
    <citation type="submission" date="2017-05" db="EMBL/GenBank/DDBJ databases">
        <authorList>
            <person name="Varghese N."/>
            <person name="Submissions S."/>
        </authorList>
    </citation>
    <scope>NUCLEOTIDE SEQUENCE [LARGE SCALE GENOMIC DNA]</scope>
    <source>
        <strain evidence="1 2">DSM 15949</strain>
    </source>
</reference>
<name>A0ABY1NTU2_9HYPH</name>
<evidence type="ECO:0000313" key="1">
    <source>
        <dbReference type="EMBL" id="SMP17704.1"/>
    </source>
</evidence>
<accession>A0ABY1NTU2</accession>
<evidence type="ECO:0000313" key="2">
    <source>
        <dbReference type="Proteomes" id="UP001157914"/>
    </source>
</evidence>
<protein>
    <submittedName>
        <fullName evidence="1">Uncharacterized protein</fullName>
    </submittedName>
</protein>
<organism evidence="1 2">
    <name type="scientific">Roseibium denhamense</name>
    <dbReference type="NCBI Taxonomy" id="76305"/>
    <lineage>
        <taxon>Bacteria</taxon>
        <taxon>Pseudomonadati</taxon>
        <taxon>Pseudomonadota</taxon>
        <taxon>Alphaproteobacteria</taxon>
        <taxon>Hyphomicrobiales</taxon>
        <taxon>Stappiaceae</taxon>
        <taxon>Roseibium</taxon>
    </lineage>
</organism>
<dbReference type="RefSeq" id="WP_155190579.1">
    <property type="nucleotide sequence ID" value="NZ_BAAAEA010000003.1"/>
</dbReference>
<proteinExistence type="predicted"/>
<dbReference type="Proteomes" id="UP001157914">
    <property type="component" value="Unassembled WGS sequence"/>
</dbReference>
<comment type="caution">
    <text evidence="1">The sequence shown here is derived from an EMBL/GenBank/DDBJ whole genome shotgun (WGS) entry which is preliminary data.</text>
</comment>
<keyword evidence="2" id="KW-1185">Reference proteome</keyword>